<dbReference type="NCBIfam" id="TIGR04183">
    <property type="entry name" value="Por_Secre_tail"/>
    <property type="match status" value="1"/>
</dbReference>
<feature type="domain" description="Secretion system C-terminal sorting" evidence="2">
    <location>
        <begin position="127"/>
        <end position="201"/>
    </location>
</feature>
<dbReference type="AlphaFoldDB" id="A0A246FJH2"/>
<keyword evidence="1" id="KW-0732">Signal</keyword>
<evidence type="ECO:0000313" key="4">
    <source>
        <dbReference type="Proteomes" id="UP000197277"/>
    </source>
</evidence>
<gene>
    <name evidence="3" type="ORF">CDA63_13065</name>
</gene>
<name>A0A246FJH2_9BACT</name>
<keyword evidence="4" id="KW-1185">Reference proteome</keyword>
<dbReference type="Proteomes" id="UP000197277">
    <property type="component" value="Unassembled WGS sequence"/>
</dbReference>
<proteinExistence type="predicted"/>
<dbReference type="InterPro" id="IPR026444">
    <property type="entry name" value="Secre_tail"/>
</dbReference>
<dbReference type="Pfam" id="PF18962">
    <property type="entry name" value="Por_Secre_tail"/>
    <property type="match status" value="1"/>
</dbReference>
<organism evidence="3 4">
    <name type="scientific">Hymenobacter amundsenii</name>
    <dbReference type="NCBI Taxonomy" id="2006685"/>
    <lineage>
        <taxon>Bacteria</taxon>
        <taxon>Pseudomonadati</taxon>
        <taxon>Bacteroidota</taxon>
        <taxon>Cytophagia</taxon>
        <taxon>Cytophagales</taxon>
        <taxon>Hymenobacteraceae</taxon>
        <taxon>Hymenobacter</taxon>
    </lineage>
</organism>
<dbReference type="InterPro" id="IPR008972">
    <property type="entry name" value="Cupredoxin"/>
</dbReference>
<comment type="caution">
    <text evidence="3">The sequence shown here is derived from an EMBL/GenBank/DDBJ whole genome shotgun (WGS) entry which is preliminary data.</text>
</comment>
<evidence type="ECO:0000259" key="2">
    <source>
        <dbReference type="Pfam" id="PF18962"/>
    </source>
</evidence>
<dbReference type="RefSeq" id="WP_088464904.1">
    <property type="nucleotide sequence ID" value="NZ_NIRR01000021.1"/>
</dbReference>
<evidence type="ECO:0000256" key="1">
    <source>
        <dbReference type="SAM" id="SignalP"/>
    </source>
</evidence>
<sequence length="204" mass="22019">MKLTLRSLSLLFLILWQLPLLAATFTVEVGDNFYRPATVNIQPGDIVTWKYIGQSSHPTASDNAAWVTFPMNAASLTKSLTFPTAGNFPYHCTVHGAPGSGMFGTITVGTTTPTLAPRITPTFSLSPNPAHGLVTVSMGQFGGNDYKLRLSNIIGREVRTVAVRPEAAEGGMTLNLADLPSGMYFYSLLQNDKVVSTKRLVLQN</sequence>
<protein>
    <recommendedName>
        <fullName evidence="2">Secretion system C-terminal sorting domain-containing protein</fullName>
    </recommendedName>
</protein>
<feature type="chain" id="PRO_5012422043" description="Secretion system C-terminal sorting domain-containing protein" evidence="1">
    <location>
        <begin position="23"/>
        <end position="204"/>
    </location>
</feature>
<accession>A0A246FJH2</accession>
<dbReference type="OrthoDB" id="9816167at2"/>
<dbReference type="EMBL" id="NIRR01000021">
    <property type="protein sequence ID" value="OWP62698.1"/>
    <property type="molecule type" value="Genomic_DNA"/>
</dbReference>
<dbReference type="Gene3D" id="2.60.40.420">
    <property type="entry name" value="Cupredoxins - blue copper proteins"/>
    <property type="match status" value="1"/>
</dbReference>
<reference evidence="3 4" key="1">
    <citation type="submission" date="2017-06" db="EMBL/GenBank/DDBJ databases">
        <title>Hymenobacter amundsenii sp. nov. isolated from regoliths in Antarctica.</title>
        <authorList>
            <person name="Sedlacek I."/>
            <person name="Kralova S."/>
            <person name="Pantucek R."/>
            <person name="Svec P."/>
            <person name="Holochova P."/>
            <person name="Stankova E."/>
            <person name="Vrbovska V."/>
            <person name="Busse H.-J."/>
        </authorList>
    </citation>
    <scope>NUCLEOTIDE SEQUENCE [LARGE SCALE GENOMIC DNA]</scope>
    <source>
        <strain evidence="3 4">CCM 8682</strain>
    </source>
</reference>
<evidence type="ECO:0000313" key="3">
    <source>
        <dbReference type="EMBL" id="OWP62698.1"/>
    </source>
</evidence>
<dbReference type="SUPFAM" id="SSF49503">
    <property type="entry name" value="Cupredoxins"/>
    <property type="match status" value="1"/>
</dbReference>
<feature type="signal peptide" evidence="1">
    <location>
        <begin position="1"/>
        <end position="22"/>
    </location>
</feature>